<dbReference type="PANTHER" id="PTHR30469">
    <property type="entry name" value="MULTIDRUG RESISTANCE PROTEIN MDTA"/>
    <property type="match status" value="1"/>
</dbReference>
<dbReference type="InterPro" id="IPR058623">
    <property type="entry name" value="MacA"/>
</dbReference>
<accession>A0ABW2QZ76</accession>
<evidence type="ECO:0000256" key="4">
    <source>
        <dbReference type="ARBA" id="ARBA00023054"/>
    </source>
</evidence>
<dbReference type="InterPro" id="IPR058625">
    <property type="entry name" value="MdtA-like_BSH"/>
</dbReference>
<dbReference type="Gene3D" id="2.40.30.170">
    <property type="match status" value="1"/>
</dbReference>
<proteinExistence type="inferred from homology"/>
<evidence type="ECO:0000256" key="2">
    <source>
        <dbReference type="ARBA" id="ARBA00009477"/>
    </source>
</evidence>
<dbReference type="NCBIfam" id="TIGR01730">
    <property type="entry name" value="RND_mfp"/>
    <property type="match status" value="1"/>
</dbReference>
<dbReference type="InterPro" id="IPR058626">
    <property type="entry name" value="MdtA-like_b-barrel"/>
</dbReference>
<keyword evidence="9" id="KW-1185">Reference proteome</keyword>
<dbReference type="Pfam" id="PF25917">
    <property type="entry name" value="BSH_RND"/>
    <property type="match status" value="1"/>
</dbReference>
<evidence type="ECO:0000259" key="7">
    <source>
        <dbReference type="Pfam" id="PF25967"/>
    </source>
</evidence>
<dbReference type="Gene3D" id="2.40.420.20">
    <property type="match status" value="1"/>
</dbReference>
<dbReference type="Pfam" id="PF25967">
    <property type="entry name" value="RND-MFP_C"/>
    <property type="match status" value="1"/>
</dbReference>
<evidence type="ECO:0000313" key="8">
    <source>
        <dbReference type="EMBL" id="MFC7420978.1"/>
    </source>
</evidence>
<evidence type="ECO:0000256" key="1">
    <source>
        <dbReference type="ARBA" id="ARBA00004236"/>
    </source>
</evidence>
<dbReference type="Gene3D" id="6.10.140.1990">
    <property type="match status" value="1"/>
</dbReference>
<comment type="caution">
    <text evidence="8">The sequence shown here is derived from an EMBL/GenBank/DDBJ whole genome shotgun (WGS) entry which is preliminary data.</text>
</comment>
<comment type="subcellular location">
    <subcellularLocation>
        <location evidence="1">Cell membrane</location>
    </subcellularLocation>
</comment>
<sequence>MLCLPSCFIYLLEENAMAWKFKRWSWLRIAMVLLLLALLGWGVKAIFFPSKAAPQYTTAKVAKADLESAVLATGTLQAFRKVDVGAQVSGQLQKLDVELGDRVKKGQLLATIDPELAQNEALNAEASLEGLLAQRQSTLLQLEQAKIDLARQHAMLSREATSKQAVEDASLKQRTLQSDLAQRDADIKKAKLTLDSFKTRLGYTRILAPIDGEVAAITTLEGQTVIAAQQAPNLLTLADLDTITVKAQISEADVMKVHAGQAVYFTTLGQPDKRYYGKLRAIQPTPEKVNNAIFYNALFEVPNPTHALRQDMTAQVAIVLEHAKSVLSIPTIALGAKAKDGRYTVRVVGVDGIAVDRQVKTGLNNNVQVQVLDGLKEGDLVVTGDAALGKSEASVTVGG</sequence>
<dbReference type="NCBIfam" id="NF008606">
    <property type="entry name" value="PRK11578.1"/>
    <property type="match status" value="1"/>
</dbReference>
<comment type="similarity">
    <text evidence="2">Belongs to the membrane fusion protein (MFP) (TC 8.A.1) family.</text>
</comment>
<dbReference type="InterPro" id="IPR006143">
    <property type="entry name" value="RND_pump_MFP"/>
</dbReference>
<reference evidence="9" key="1">
    <citation type="journal article" date="2019" name="Int. J. Syst. Evol. Microbiol.">
        <title>The Global Catalogue of Microorganisms (GCM) 10K type strain sequencing project: providing services to taxonomists for standard genome sequencing and annotation.</title>
        <authorList>
            <consortium name="The Broad Institute Genomics Platform"/>
            <consortium name="The Broad Institute Genome Sequencing Center for Infectious Disease"/>
            <person name="Wu L."/>
            <person name="Ma J."/>
        </authorList>
    </citation>
    <scope>NUCLEOTIDE SEQUENCE [LARGE SCALE GENOMIC DNA]</scope>
    <source>
        <strain evidence="9">CCUG 62945</strain>
    </source>
</reference>
<dbReference type="PANTHER" id="PTHR30469:SF33">
    <property type="entry name" value="SLR1207 PROTEIN"/>
    <property type="match status" value="1"/>
</dbReference>
<dbReference type="Proteomes" id="UP001596473">
    <property type="component" value="Unassembled WGS sequence"/>
</dbReference>
<name>A0ABW2QZ76_9NEIS</name>
<keyword evidence="4" id="KW-0175">Coiled coil</keyword>
<dbReference type="RefSeq" id="WP_380188561.1">
    <property type="nucleotide sequence ID" value="NZ_JBHTBQ010000031.1"/>
</dbReference>
<dbReference type="Pfam" id="PF25944">
    <property type="entry name" value="Beta-barrel_RND"/>
    <property type="match status" value="1"/>
</dbReference>
<feature type="domain" description="Multidrug resistance protein MdtA-like barrel-sandwich hybrid" evidence="5">
    <location>
        <begin position="80"/>
        <end position="236"/>
    </location>
</feature>
<evidence type="ECO:0000259" key="5">
    <source>
        <dbReference type="Pfam" id="PF25917"/>
    </source>
</evidence>
<feature type="domain" description="Multidrug resistance protein MdtA-like C-terminal permuted SH3" evidence="7">
    <location>
        <begin position="326"/>
        <end position="385"/>
    </location>
</feature>
<dbReference type="EMBL" id="JBHTBQ010000031">
    <property type="protein sequence ID" value="MFC7420978.1"/>
    <property type="molecule type" value="Genomic_DNA"/>
</dbReference>
<organism evidence="8 9">
    <name type="scientific">Iodobacter arcticus</name>
    <dbReference type="NCBI Taxonomy" id="590593"/>
    <lineage>
        <taxon>Bacteria</taxon>
        <taxon>Pseudomonadati</taxon>
        <taxon>Pseudomonadota</taxon>
        <taxon>Betaproteobacteria</taxon>
        <taxon>Neisseriales</taxon>
        <taxon>Chitinibacteraceae</taxon>
        <taxon>Iodobacter</taxon>
    </lineage>
</organism>
<gene>
    <name evidence="8" type="primary">macA</name>
    <name evidence="8" type="ORF">ACFQNF_14015</name>
</gene>
<evidence type="ECO:0000259" key="6">
    <source>
        <dbReference type="Pfam" id="PF25944"/>
    </source>
</evidence>
<evidence type="ECO:0000256" key="3">
    <source>
        <dbReference type="ARBA" id="ARBA00022448"/>
    </source>
</evidence>
<dbReference type="SUPFAM" id="SSF111369">
    <property type="entry name" value="HlyD-like secretion proteins"/>
    <property type="match status" value="1"/>
</dbReference>
<protein>
    <submittedName>
        <fullName evidence="8">Macrolide transporter subunit MacA</fullName>
    </submittedName>
</protein>
<evidence type="ECO:0000313" key="9">
    <source>
        <dbReference type="Proteomes" id="UP001596473"/>
    </source>
</evidence>
<dbReference type="Gene3D" id="2.40.50.100">
    <property type="match status" value="1"/>
</dbReference>
<keyword evidence="3" id="KW-0813">Transport</keyword>
<feature type="domain" description="Multidrug resistance protein MdtA-like beta-barrel" evidence="6">
    <location>
        <begin position="242"/>
        <end position="319"/>
    </location>
</feature>
<dbReference type="InterPro" id="IPR058627">
    <property type="entry name" value="MdtA-like_C"/>
</dbReference>
<dbReference type="InterPro" id="IPR030190">
    <property type="entry name" value="MacA_alpha-hairpin_sf"/>
</dbReference>